<dbReference type="InterPro" id="IPR004345">
    <property type="entry name" value="TB2_DP1_HVA22"/>
</dbReference>
<protein>
    <submittedName>
        <fullName evidence="3">Uncharacterized protein</fullName>
    </submittedName>
</protein>
<feature type="transmembrane region" description="Helical" evidence="2">
    <location>
        <begin position="6"/>
        <end position="24"/>
    </location>
</feature>
<accession>A0A4T0I1N9</accession>
<dbReference type="AlphaFoldDB" id="A0A4T0I1N9"/>
<evidence type="ECO:0000256" key="2">
    <source>
        <dbReference type="SAM" id="Phobius"/>
    </source>
</evidence>
<proteinExistence type="predicted"/>
<feature type="compositionally biased region" description="Low complexity" evidence="1">
    <location>
        <begin position="298"/>
        <end position="331"/>
    </location>
</feature>
<sequence>MSFVYALIFQIYTLNAILSSYRALKKNSERDKRVQLSERRRQISSWLQIWICWFIWLKLGNLVDYLLSWIWFYWQIKTFILLTFILTSRQSASALFIDALKPTLMPYEYYADGFFALLEDTHAIGMWVLTDIIYRGVRDNLADVGVLRHYLNLAPATTTAPEAEAEAHHPPNPKKKVVRRPTGPIIRQRKNMIANSQKSQNTQSKTGRPSVVLRRPQSAKTPELTPAPAHSGKEEDAALINTKPTFMSTPKAKALHASGDNVLHAPHAPDTLHSPYIPGRLPHTPPFVRLTRSQTRGNANAATAPALTATSGDKGGDSISSSSSSSSSSSGSEEDTPPAPPHTHSIANMDRKRNASSASLKSASSANSVNSAKSAQSNEQPSYTVLRRADPSSKTSGSGSGSDGQNSGSDSDSSNDNDSDSSTENTEMLDQNELATTHTRTYSSTAENKKLTSSNIPRKKRIVTLRKQVNTNTKPNTNTNTDAQTQPHPPRRQAATRGRGLRRPPIRGRGRGRAT</sequence>
<dbReference type="Proteomes" id="UP000306954">
    <property type="component" value="Unassembled WGS sequence"/>
</dbReference>
<feature type="region of interest" description="Disordered" evidence="1">
    <location>
        <begin position="160"/>
        <end position="235"/>
    </location>
</feature>
<evidence type="ECO:0000313" key="4">
    <source>
        <dbReference type="Proteomes" id="UP000306954"/>
    </source>
</evidence>
<keyword evidence="2" id="KW-0812">Transmembrane</keyword>
<name>A0A4T0I1N9_WALIC</name>
<feature type="compositionally biased region" description="Polar residues" evidence="1">
    <location>
        <begin position="423"/>
        <end position="456"/>
    </location>
</feature>
<keyword evidence="2" id="KW-1133">Transmembrane helix</keyword>
<reference evidence="3 4" key="1">
    <citation type="submission" date="2019-03" db="EMBL/GenBank/DDBJ databases">
        <title>Sequencing 23 genomes of Wallemia ichthyophaga.</title>
        <authorList>
            <person name="Gostincar C."/>
        </authorList>
    </citation>
    <scope>NUCLEOTIDE SEQUENCE [LARGE SCALE GENOMIC DNA]</scope>
    <source>
        <strain evidence="3 4">EXF-8621</strain>
    </source>
</reference>
<evidence type="ECO:0000256" key="1">
    <source>
        <dbReference type="SAM" id="MobiDB-lite"/>
    </source>
</evidence>
<feature type="compositionally biased region" description="Polar residues" evidence="1">
    <location>
        <begin position="193"/>
        <end position="207"/>
    </location>
</feature>
<gene>
    <name evidence="3" type="ORF">E3P90_02259</name>
</gene>
<feature type="compositionally biased region" description="Low complexity" evidence="1">
    <location>
        <begin position="392"/>
        <end position="412"/>
    </location>
</feature>
<dbReference type="Pfam" id="PF03134">
    <property type="entry name" value="TB2_DP1_HVA22"/>
    <property type="match status" value="1"/>
</dbReference>
<feature type="region of interest" description="Disordered" evidence="1">
    <location>
        <begin position="261"/>
        <end position="515"/>
    </location>
</feature>
<feature type="compositionally biased region" description="Basic residues" evidence="1">
    <location>
        <begin position="499"/>
        <end position="515"/>
    </location>
</feature>
<comment type="caution">
    <text evidence="3">The sequence shown here is derived from an EMBL/GenBank/DDBJ whole genome shotgun (WGS) entry which is preliminary data.</text>
</comment>
<feature type="compositionally biased region" description="Low complexity" evidence="1">
    <location>
        <begin position="470"/>
        <end position="481"/>
    </location>
</feature>
<feature type="transmembrane region" description="Helical" evidence="2">
    <location>
        <begin position="45"/>
        <end position="63"/>
    </location>
</feature>
<organism evidence="3 4">
    <name type="scientific">Wallemia ichthyophaga</name>
    <dbReference type="NCBI Taxonomy" id="245174"/>
    <lineage>
        <taxon>Eukaryota</taxon>
        <taxon>Fungi</taxon>
        <taxon>Dikarya</taxon>
        <taxon>Basidiomycota</taxon>
        <taxon>Wallemiomycotina</taxon>
        <taxon>Wallemiomycetes</taxon>
        <taxon>Wallemiales</taxon>
        <taxon>Wallemiaceae</taxon>
        <taxon>Wallemia</taxon>
    </lineage>
</organism>
<feature type="compositionally biased region" description="Low complexity" evidence="1">
    <location>
        <begin position="355"/>
        <end position="378"/>
    </location>
</feature>
<evidence type="ECO:0000313" key="3">
    <source>
        <dbReference type="EMBL" id="TIB11944.1"/>
    </source>
</evidence>
<dbReference type="EMBL" id="SPOF01000021">
    <property type="protein sequence ID" value="TIB11944.1"/>
    <property type="molecule type" value="Genomic_DNA"/>
</dbReference>
<keyword evidence="2" id="KW-0472">Membrane</keyword>